<evidence type="ECO:0000259" key="1">
    <source>
        <dbReference type="Pfam" id="PF14280"/>
    </source>
</evidence>
<proteinExistence type="predicted"/>
<reference evidence="2 3" key="1">
    <citation type="submission" date="2019-03" db="EMBL/GenBank/DDBJ databases">
        <title>Genomics of glacier-inhabiting Cryobacterium strains.</title>
        <authorList>
            <person name="Liu Q."/>
            <person name="Xin Y.-H."/>
        </authorList>
    </citation>
    <scope>NUCLEOTIDE SEQUENCE [LARGE SCALE GENOMIC DNA]</scope>
    <source>
        <strain evidence="2 3">MDT1-3</strain>
    </source>
</reference>
<feature type="domain" description="DUF4365" evidence="1">
    <location>
        <begin position="51"/>
        <end position="145"/>
    </location>
</feature>
<evidence type="ECO:0000313" key="2">
    <source>
        <dbReference type="EMBL" id="TFC17448.1"/>
    </source>
</evidence>
<dbReference type="InterPro" id="IPR025375">
    <property type="entry name" value="DUF4365"/>
</dbReference>
<keyword evidence="3" id="KW-1185">Reference proteome</keyword>
<accession>A0A4V3IF68</accession>
<evidence type="ECO:0000313" key="3">
    <source>
        <dbReference type="Proteomes" id="UP000298412"/>
    </source>
</evidence>
<protein>
    <submittedName>
        <fullName evidence="2">DUF4365 domain-containing protein</fullName>
    </submittedName>
</protein>
<dbReference type="Pfam" id="PF14280">
    <property type="entry name" value="DUF4365"/>
    <property type="match status" value="1"/>
</dbReference>
<dbReference type="Proteomes" id="UP000298412">
    <property type="component" value="Unassembled WGS sequence"/>
</dbReference>
<organism evidence="2 3">
    <name type="scientific">Cryobacterium algoritolerans</name>
    <dbReference type="NCBI Taxonomy" id="1259184"/>
    <lineage>
        <taxon>Bacteria</taxon>
        <taxon>Bacillati</taxon>
        <taxon>Actinomycetota</taxon>
        <taxon>Actinomycetes</taxon>
        <taxon>Micrococcales</taxon>
        <taxon>Microbacteriaceae</taxon>
        <taxon>Cryobacterium</taxon>
    </lineage>
</organism>
<comment type="caution">
    <text evidence="2">The sequence shown here is derived from an EMBL/GenBank/DDBJ whole genome shotgun (WGS) entry which is preliminary data.</text>
</comment>
<dbReference type="EMBL" id="SOFP01000031">
    <property type="protein sequence ID" value="TFC17448.1"/>
    <property type="molecule type" value="Genomic_DNA"/>
</dbReference>
<dbReference type="AlphaFoldDB" id="A0A4V3IF68"/>
<sequence length="201" mass="21916">MIHWQDAGGHPASFGISGGTHILTTPAFGVPASRLSTSANHFYSDNGRRGRYGVAYLRALCAHAGVGFAETSPDEDIDAIDATLKFGRASAEVQVKCTGTFKVGTGAATLPLEPAWVTKWASAYHPIFVVLVKVPTIIPDWIESTPVSTNHRAVAFAKRFDRTLHTTSMKFTHADQLTAETLYDWRDEVYDFYESFAGSTT</sequence>
<dbReference type="OrthoDB" id="4723338at2"/>
<gene>
    <name evidence="2" type="ORF">E3O19_06080</name>
</gene>
<name>A0A4V3IF68_9MICO</name>